<dbReference type="HOGENOM" id="CLU_2676074_0_0_1"/>
<name>A0A061ELA9_THECC</name>
<reference evidence="1 2" key="1">
    <citation type="journal article" date="2013" name="Genome Biol.">
        <title>The genome sequence of the most widely cultivated cacao type and its use to identify candidate genes regulating pod color.</title>
        <authorList>
            <person name="Motamayor J.C."/>
            <person name="Mockaitis K."/>
            <person name="Schmutz J."/>
            <person name="Haiminen N."/>
            <person name="Iii D.L."/>
            <person name="Cornejo O."/>
            <person name="Findley S.D."/>
            <person name="Zheng P."/>
            <person name="Utro F."/>
            <person name="Royaert S."/>
            <person name="Saski C."/>
            <person name="Jenkins J."/>
            <person name="Podicheti R."/>
            <person name="Zhao M."/>
            <person name="Scheffler B.E."/>
            <person name="Stack J.C."/>
            <person name="Feltus F.A."/>
            <person name="Mustiga G.M."/>
            <person name="Amores F."/>
            <person name="Phillips W."/>
            <person name="Marelli J.P."/>
            <person name="May G.D."/>
            <person name="Shapiro H."/>
            <person name="Ma J."/>
            <person name="Bustamante C.D."/>
            <person name="Schnell R.J."/>
            <person name="Main D."/>
            <person name="Gilbert D."/>
            <person name="Parida L."/>
            <person name="Kuhn D.N."/>
        </authorList>
    </citation>
    <scope>NUCLEOTIDE SEQUENCE [LARGE SCALE GENOMIC DNA]</scope>
    <source>
        <strain evidence="2">cv. Matina 1-6</strain>
    </source>
</reference>
<evidence type="ECO:0000313" key="2">
    <source>
        <dbReference type="Proteomes" id="UP000026915"/>
    </source>
</evidence>
<proteinExistence type="predicted"/>
<dbReference type="AlphaFoldDB" id="A0A061ELA9"/>
<protein>
    <submittedName>
        <fullName evidence="1">Uncharacterized protein</fullName>
    </submittedName>
</protein>
<evidence type="ECO:0000313" key="1">
    <source>
        <dbReference type="EMBL" id="EOY05468.1"/>
    </source>
</evidence>
<organism evidence="1 2">
    <name type="scientific">Theobroma cacao</name>
    <name type="common">Cacao</name>
    <name type="synonym">Cocoa</name>
    <dbReference type="NCBI Taxonomy" id="3641"/>
    <lineage>
        <taxon>Eukaryota</taxon>
        <taxon>Viridiplantae</taxon>
        <taxon>Streptophyta</taxon>
        <taxon>Embryophyta</taxon>
        <taxon>Tracheophyta</taxon>
        <taxon>Spermatophyta</taxon>
        <taxon>Magnoliopsida</taxon>
        <taxon>eudicotyledons</taxon>
        <taxon>Gunneridae</taxon>
        <taxon>Pentapetalae</taxon>
        <taxon>rosids</taxon>
        <taxon>malvids</taxon>
        <taxon>Malvales</taxon>
        <taxon>Malvaceae</taxon>
        <taxon>Byttnerioideae</taxon>
        <taxon>Theobroma</taxon>
    </lineage>
</organism>
<accession>A0A061ELA9</accession>
<dbReference type="InParanoid" id="A0A061ELA9"/>
<gene>
    <name evidence="1" type="ORF">TCM_020462</name>
</gene>
<dbReference type="EMBL" id="CM001882">
    <property type="protein sequence ID" value="EOY05468.1"/>
    <property type="molecule type" value="Genomic_DNA"/>
</dbReference>
<dbReference type="Proteomes" id="UP000026915">
    <property type="component" value="Chromosome 4"/>
</dbReference>
<sequence length="75" mass="8617">MRSQIIVLDPIPTLDKVCSSVLREETQRNFLIQGQPVLESTTMVVMSDENKKYKKEKMRLLVTTPCFICLSLSNK</sequence>
<dbReference type="Gramene" id="EOY05468">
    <property type="protein sequence ID" value="EOY05468"/>
    <property type="gene ID" value="TCM_020462"/>
</dbReference>
<keyword evidence="2" id="KW-1185">Reference proteome</keyword>